<comment type="cofactor">
    <cofactor evidence="1">
        <name>FAD</name>
        <dbReference type="ChEBI" id="CHEBI:57692"/>
    </cofactor>
</comment>
<dbReference type="PANTHER" id="PTHR42802:SF1">
    <property type="entry name" value="L-ORNITHINE N(5)-MONOOXYGENASE"/>
    <property type="match status" value="1"/>
</dbReference>
<evidence type="ECO:0000256" key="2">
    <source>
        <dbReference type="ARBA" id="ARBA00004924"/>
    </source>
</evidence>
<evidence type="ECO:0000256" key="1">
    <source>
        <dbReference type="ARBA" id="ARBA00001974"/>
    </source>
</evidence>
<evidence type="ECO:0000256" key="3">
    <source>
        <dbReference type="ARBA" id="ARBA00007588"/>
    </source>
</evidence>
<gene>
    <name evidence="16" type="ORF">GCM10017790_01250</name>
</gene>
<dbReference type="PRINTS" id="PR00368">
    <property type="entry name" value="FADPNR"/>
</dbReference>
<keyword evidence="7" id="KW-0274">FAD</keyword>
<dbReference type="SUPFAM" id="SSF51905">
    <property type="entry name" value="FAD/NAD(P)-binding domain"/>
    <property type="match status" value="2"/>
</dbReference>
<evidence type="ECO:0000256" key="4">
    <source>
        <dbReference type="ARBA" id="ARBA00013076"/>
    </source>
</evidence>
<accession>A0ABQ3L359</accession>
<organism evidence="16 17">
    <name type="scientific">Amycolatopsis oliviviridis</name>
    <dbReference type="NCBI Taxonomy" id="1471590"/>
    <lineage>
        <taxon>Bacteria</taxon>
        <taxon>Bacillati</taxon>
        <taxon>Actinomycetota</taxon>
        <taxon>Actinomycetes</taxon>
        <taxon>Pseudonocardiales</taxon>
        <taxon>Pseudonocardiaceae</taxon>
        <taxon>Amycolatopsis</taxon>
    </lineage>
</organism>
<evidence type="ECO:0000256" key="14">
    <source>
        <dbReference type="ARBA" id="ARBA00032738"/>
    </source>
</evidence>
<comment type="caution">
    <text evidence="16">The sequence shown here is derived from an EMBL/GenBank/DDBJ whole genome shotgun (WGS) entry which is preliminary data.</text>
</comment>
<evidence type="ECO:0000313" key="16">
    <source>
        <dbReference type="EMBL" id="GHH01364.1"/>
    </source>
</evidence>
<evidence type="ECO:0000313" key="17">
    <source>
        <dbReference type="Proteomes" id="UP000635387"/>
    </source>
</evidence>
<comment type="pathway">
    <text evidence="2">Siderophore biosynthesis.</text>
</comment>
<evidence type="ECO:0000256" key="15">
    <source>
        <dbReference type="ARBA" id="ARBA00048407"/>
    </source>
</evidence>
<comment type="catalytic activity">
    <reaction evidence="15">
        <text>L-lysine + NADPH + O2 = N(6)-hydroxy-L-lysine + NADP(+) + H2O</text>
        <dbReference type="Rhea" id="RHEA:23228"/>
        <dbReference type="ChEBI" id="CHEBI:15377"/>
        <dbReference type="ChEBI" id="CHEBI:15379"/>
        <dbReference type="ChEBI" id="CHEBI:32551"/>
        <dbReference type="ChEBI" id="CHEBI:57783"/>
        <dbReference type="ChEBI" id="CHEBI:57820"/>
        <dbReference type="ChEBI" id="CHEBI:58349"/>
        <dbReference type="EC" id="1.14.13.59"/>
    </reaction>
</comment>
<dbReference type="Proteomes" id="UP000635387">
    <property type="component" value="Unassembled WGS sequence"/>
</dbReference>
<reference evidence="17" key="1">
    <citation type="journal article" date="2019" name="Int. J. Syst. Evol. Microbiol.">
        <title>The Global Catalogue of Microorganisms (GCM) 10K type strain sequencing project: providing services to taxonomists for standard genome sequencing and annotation.</title>
        <authorList>
            <consortium name="The Broad Institute Genomics Platform"/>
            <consortium name="The Broad Institute Genome Sequencing Center for Infectious Disease"/>
            <person name="Wu L."/>
            <person name="Ma J."/>
        </authorList>
    </citation>
    <scope>NUCLEOTIDE SEQUENCE [LARGE SCALE GENOMIC DNA]</scope>
    <source>
        <strain evidence="17">CGMCC 4.7683</strain>
    </source>
</reference>
<protein>
    <recommendedName>
        <fullName evidence="5">L-lysine N6-monooxygenase MbtG</fullName>
        <ecNumber evidence="4">1.14.13.59</ecNumber>
    </recommendedName>
    <alternativeName>
        <fullName evidence="14">Lysine 6-N-hydroxylase</fullName>
    </alternativeName>
    <alternativeName>
        <fullName evidence="13">Lysine N6-hydroxylase</fullName>
    </alternativeName>
    <alternativeName>
        <fullName evidence="11">Lysine-N-oxygenase</fullName>
    </alternativeName>
    <alternativeName>
        <fullName evidence="12">Mycobactin synthase protein G</fullName>
    </alternativeName>
</protein>
<name>A0ABQ3L359_9PSEU</name>
<evidence type="ECO:0000256" key="10">
    <source>
        <dbReference type="ARBA" id="ARBA00023033"/>
    </source>
</evidence>
<evidence type="ECO:0000256" key="9">
    <source>
        <dbReference type="ARBA" id="ARBA00023002"/>
    </source>
</evidence>
<keyword evidence="17" id="KW-1185">Reference proteome</keyword>
<evidence type="ECO:0000256" key="13">
    <source>
        <dbReference type="ARBA" id="ARBA00032493"/>
    </source>
</evidence>
<dbReference type="Pfam" id="PF13434">
    <property type="entry name" value="Lys_Orn_oxgnase"/>
    <property type="match status" value="1"/>
</dbReference>
<dbReference type="InterPro" id="IPR025700">
    <property type="entry name" value="Lys/Orn_oxygenase"/>
</dbReference>
<evidence type="ECO:0000256" key="11">
    <source>
        <dbReference type="ARBA" id="ARBA00029939"/>
    </source>
</evidence>
<dbReference type="RefSeq" id="WP_191250671.1">
    <property type="nucleotide sequence ID" value="NZ_BNAY01000001.1"/>
</dbReference>
<keyword evidence="9" id="KW-0560">Oxidoreductase</keyword>
<dbReference type="EMBL" id="BNAY01000001">
    <property type="protein sequence ID" value="GHH01364.1"/>
    <property type="molecule type" value="Genomic_DNA"/>
</dbReference>
<proteinExistence type="inferred from homology"/>
<evidence type="ECO:0000256" key="5">
    <source>
        <dbReference type="ARBA" id="ARBA00016406"/>
    </source>
</evidence>
<dbReference type="InterPro" id="IPR036188">
    <property type="entry name" value="FAD/NAD-bd_sf"/>
</dbReference>
<evidence type="ECO:0000256" key="6">
    <source>
        <dbReference type="ARBA" id="ARBA00022630"/>
    </source>
</evidence>
<evidence type="ECO:0000256" key="12">
    <source>
        <dbReference type="ARBA" id="ARBA00031158"/>
    </source>
</evidence>
<keyword evidence="6" id="KW-0285">Flavoprotein</keyword>
<comment type="similarity">
    <text evidence="3">Belongs to the lysine N(6)-hydroxylase/L-ornithine N(5)-oxygenase family.</text>
</comment>
<keyword evidence="10" id="KW-0503">Monooxygenase</keyword>
<keyword evidence="8" id="KW-0521">NADP</keyword>
<evidence type="ECO:0000256" key="7">
    <source>
        <dbReference type="ARBA" id="ARBA00022827"/>
    </source>
</evidence>
<dbReference type="EC" id="1.14.13.59" evidence="4"/>
<sequence>MSDRGHEIYDVVGIGFGPSNLSLAIAIEEYGAGGPGNGISSLFFERQASFGWHRNMLLPSATMQISFLKDLVTIRNPTSSFSFVAYLQASGRLPQFVNKQDFFPTRREFHSYLEWAQARVSDRVAYGSEVTSIRLPAGEAPDHLLLEIADDTGRRMVGARNVVISTGLVPSLPEGIDRDERVWHSCDFLEQYRRMNPRILRRVAVAGAGQSAAEITRFLYDELPHAEVYAVIPSYGYSVADDTPFANQVFDRAAVDDFYFGTEQTREAFWRYHRNTNYSVVDDEVIRELYRRSYDDDVLGVRRLRFLNLTRVTGAKRAGEETRISLQAGEDGEVRELDVDALVCATGYRAMEPAGLLGDLDRHCLRDEAGRYQVDRDYRLVTVPEVRCGIYLQGGTEHTHGLISSLLSAIAVRSGEIVESIVSRRVGDNVDGAVPAEAGSDLR</sequence>
<evidence type="ECO:0000256" key="8">
    <source>
        <dbReference type="ARBA" id="ARBA00022857"/>
    </source>
</evidence>
<dbReference type="PANTHER" id="PTHR42802">
    <property type="entry name" value="MONOOXYGENASE"/>
    <property type="match status" value="1"/>
</dbReference>
<dbReference type="Gene3D" id="3.50.50.60">
    <property type="entry name" value="FAD/NAD(P)-binding domain"/>
    <property type="match status" value="1"/>
</dbReference>